<dbReference type="RefSeq" id="WP_327794068.1">
    <property type="nucleotide sequence ID" value="NZ_JADQAZ010000002.1"/>
</dbReference>
<name>A0AAP2CQH6_9RHOB</name>
<dbReference type="PROSITE" id="PS51257">
    <property type="entry name" value="PROKAR_LIPOPROTEIN"/>
    <property type="match status" value="1"/>
</dbReference>
<dbReference type="GO" id="GO:0043165">
    <property type="term" value="P:Gram-negative-bacterium-type cell outer membrane assembly"/>
    <property type="evidence" value="ECO:0007669"/>
    <property type="project" value="InterPro"/>
</dbReference>
<dbReference type="PROSITE" id="PS51318">
    <property type="entry name" value="TAT"/>
    <property type="match status" value="1"/>
</dbReference>
<proteinExistence type="predicted"/>
<protein>
    <recommendedName>
        <fullName evidence="3">LPS-assembly lipoprotein</fullName>
    </recommendedName>
</protein>
<dbReference type="Pfam" id="PF04390">
    <property type="entry name" value="LptE"/>
    <property type="match status" value="1"/>
</dbReference>
<accession>A0AAP2CQH6</accession>
<dbReference type="AlphaFoldDB" id="A0AAP2CQH6"/>
<evidence type="ECO:0000313" key="2">
    <source>
        <dbReference type="Proteomes" id="UP001315686"/>
    </source>
</evidence>
<sequence length="172" mass="18398">MWLSDRRGFLAGLGALSLAGCGFTPVHAPGGAGEAVRGQFLVAPPRDREQFSFSNRVEDKIGRNEAAPLALAYRIATRADSVAITADQEIQRYNLEGFVEYEVIDRASEEVLSSGTVRNFTSYSATGTTVATLAAERDAYGRLMVILADQLVTRLYASAGSFGVERAEGEGA</sequence>
<dbReference type="GO" id="GO:0019867">
    <property type="term" value="C:outer membrane"/>
    <property type="evidence" value="ECO:0007669"/>
    <property type="project" value="InterPro"/>
</dbReference>
<dbReference type="Gene3D" id="3.30.160.150">
    <property type="entry name" value="Lipoprotein like domain"/>
    <property type="match status" value="1"/>
</dbReference>
<reference evidence="1 2" key="1">
    <citation type="journal article" date="2021" name="Arch. Microbiol.">
        <title>Harenicola maris gen. nov., sp. nov. isolated from the Sea of Japan shallow sediments.</title>
        <authorList>
            <person name="Romanenko L.A."/>
            <person name="Kurilenko V.V."/>
            <person name="Chernysheva N.Y."/>
            <person name="Tekutyeva L.A."/>
            <person name="Velansky P.V."/>
            <person name="Svetashev V.I."/>
            <person name="Isaeva M.P."/>
        </authorList>
    </citation>
    <scope>NUCLEOTIDE SEQUENCE [LARGE SCALE GENOMIC DNA]</scope>
    <source>
        <strain evidence="1 2">KMM 3653</strain>
    </source>
</reference>
<dbReference type="Proteomes" id="UP001315686">
    <property type="component" value="Unassembled WGS sequence"/>
</dbReference>
<dbReference type="InterPro" id="IPR007485">
    <property type="entry name" value="LPS_assembly_LptE"/>
</dbReference>
<evidence type="ECO:0000313" key="1">
    <source>
        <dbReference type="EMBL" id="MBT0957845.1"/>
    </source>
</evidence>
<keyword evidence="2" id="KW-1185">Reference proteome</keyword>
<comment type="caution">
    <text evidence="1">The sequence shown here is derived from an EMBL/GenBank/DDBJ whole genome shotgun (WGS) entry which is preliminary data.</text>
</comment>
<gene>
    <name evidence="1" type="ORF">IV417_10625</name>
</gene>
<organism evidence="1 2">
    <name type="scientific">Harenicola maris</name>
    <dbReference type="NCBI Taxonomy" id="2841044"/>
    <lineage>
        <taxon>Bacteria</taxon>
        <taxon>Pseudomonadati</taxon>
        <taxon>Pseudomonadota</taxon>
        <taxon>Alphaproteobacteria</taxon>
        <taxon>Rhodobacterales</taxon>
        <taxon>Paracoccaceae</taxon>
        <taxon>Harenicola</taxon>
    </lineage>
</organism>
<evidence type="ECO:0008006" key="3">
    <source>
        <dbReference type="Google" id="ProtNLM"/>
    </source>
</evidence>
<dbReference type="InterPro" id="IPR006311">
    <property type="entry name" value="TAT_signal"/>
</dbReference>
<dbReference type="EMBL" id="JADQAZ010000002">
    <property type="protein sequence ID" value="MBT0957845.1"/>
    <property type="molecule type" value="Genomic_DNA"/>
</dbReference>